<accession>A0ABY6LCF6</accession>
<feature type="coiled-coil region" evidence="4">
    <location>
        <begin position="97"/>
        <end position="131"/>
    </location>
</feature>
<evidence type="ECO:0000256" key="1">
    <source>
        <dbReference type="ARBA" id="ARBA00008045"/>
    </source>
</evidence>
<dbReference type="CDD" id="cd23164">
    <property type="entry name" value="Prefoldin_1"/>
    <property type="match status" value="1"/>
</dbReference>
<proteinExistence type="inferred from homology"/>
<keyword evidence="6" id="KW-1185">Reference proteome</keyword>
<evidence type="ECO:0000313" key="5">
    <source>
        <dbReference type="EMBL" id="UYV77911.1"/>
    </source>
</evidence>
<organism evidence="5 6">
    <name type="scientific">Cordylochernes scorpioides</name>
    <dbReference type="NCBI Taxonomy" id="51811"/>
    <lineage>
        <taxon>Eukaryota</taxon>
        <taxon>Metazoa</taxon>
        <taxon>Ecdysozoa</taxon>
        <taxon>Arthropoda</taxon>
        <taxon>Chelicerata</taxon>
        <taxon>Arachnida</taxon>
        <taxon>Pseudoscorpiones</taxon>
        <taxon>Cheliferoidea</taxon>
        <taxon>Chernetidae</taxon>
        <taxon>Cordylochernes</taxon>
    </lineage>
</organism>
<name>A0ABY6LCF6_9ARAC</name>
<dbReference type="Gene3D" id="1.10.287.370">
    <property type="match status" value="1"/>
</dbReference>
<gene>
    <name evidence="5" type="ORF">LAZ67_15002804</name>
</gene>
<keyword evidence="4" id="KW-0175">Coiled coil</keyword>
<comment type="similarity">
    <text evidence="1">Belongs to the prefoldin subunit beta family.</text>
</comment>
<comment type="subunit">
    <text evidence="2">Heterohexamer of two PFD-alpha type and four PFD-beta type subunits.</text>
</comment>
<sequence length="143" mass="16909">MFAILKFVLKFYKFGKDRKAQSRPVDMELKKAFQELQIKMIDTTQKLQLADTQIDAHKRTIQRSQLTDSELSQMPPDTPMYLGIGRMFLRTDPTTVKKELEEKIKTCESKIKTMESNKNYLEKNMRESETNLREMIINKQKNL</sequence>
<dbReference type="Proteomes" id="UP001235939">
    <property type="component" value="Chromosome 15"/>
</dbReference>
<evidence type="ECO:0000313" key="6">
    <source>
        <dbReference type="Proteomes" id="UP001235939"/>
    </source>
</evidence>
<dbReference type="EMBL" id="CP092877">
    <property type="protein sequence ID" value="UYV77911.1"/>
    <property type="molecule type" value="Genomic_DNA"/>
</dbReference>
<evidence type="ECO:0000256" key="3">
    <source>
        <dbReference type="ARBA" id="ARBA00023186"/>
    </source>
</evidence>
<reference evidence="5 6" key="1">
    <citation type="submission" date="2022-01" db="EMBL/GenBank/DDBJ databases">
        <title>A chromosomal length assembly of Cordylochernes scorpioides.</title>
        <authorList>
            <person name="Zeh D."/>
            <person name="Zeh J."/>
        </authorList>
    </citation>
    <scope>NUCLEOTIDE SEQUENCE [LARGE SCALE GENOMIC DNA]</scope>
    <source>
        <strain evidence="5">IN4F17</strain>
        <tissue evidence="5">Whole Body</tissue>
    </source>
</reference>
<keyword evidence="3" id="KW-0143">Chaperone</keyword>
<dbReference type="SUPFAM" id="SSF46579">
    <property type="entry name" value="Prefoldin"/>
    <property type="match status" value="1"/>
</dbReference>
<protein>
    <submittedName>
        <fullName evidence="5">PFDN1</fullName>
    </submittedName>
</protein>
<evidence type="ECO:0000256" key="4">
    <source>
        <dbReference type="SAM" id="Coils"/>
    </source>
</evidence>
<evidence type="ECO:0000256" key="2">
    <source>
        <dbReference type="ARBA" id="ARBA00011695"/>
    </source>
</evidence>
<dbReference type="InterPro" id="IPR009053">
    <property type="entry name" value="Prefoldin"/>
</dbReference>
<dbReference type="Pfam" id="PF01920">
    <property type="entry name" value="Prefoldin_2"/>
    <property type="match status" value="1"/>
</dbReference>
<dbReference type="PANTHER" id="PTHR20903:SF0">
    <property type="entry name" value="PREFOLDIN SUBUNIT 1"/>
    <property type="match status" value="1"/>
</dbReference>
<dbReference type="PANTHER" id="PTHR20903">
    <property type="entry name" value="PREFOLDIN SUBUNIT 1-RELATED"/>
    <property type="match status" value="1"/>
</dbReference>
<dbReference type="InterPro" id="IPR002777">
    <property type="entry name" value="PFD_beta-like"/>
</dbReference>